<dbReference type="Proteomes" id="UP000662314">
    <property type="component" value="Unassembled WGS sequence"/>
</dbReference>
<reference evidence="2 3" key="1">
    <citation type="journal article" date="2021" name="Int. J. Syst. Evol. Microbiol.">
        <title>Amazonocrinis nigriterrae gen. nov., sp. nov., Atlanticothrix silvestris gen. nov., sp. nov. and Dendronalium phyllosphericum gen. nov., sp. nov., nostocacean cyanobacteria from Brazilian environments.</title>
        <authorList>
            <person name="Alvarenga D.O."/>
            <person name="Andreote A.P.D."/>
            <person name="Branco L.H.Z."/>
            <person name="Delbaje E."/>
            <person name="Cruz R.B."/>
            <person name="Varani A.M."/>
            <person name="Fiore M.F."/>
        </authorList>
    </citation>
    <scope>NUCLEOTIDE SEQUENCE [LARGE SCALE GENOMIC DNA]</scope>
    <source>
        <strain evidence="2 3">CENA369</strain>
    </source>
</reference>
<protein>
    <submittedName>
        <fullName evidence="2">EVE domain-containing protein</fullName>
    </submittedName>
</protein>
<dbReference type="CDD" id="cd21133">
    <property type="entry name" value="EVE"/>
    <property type="match status" value="1"/>
</dbReference>
<dbReference type="InterPro" id="IPR015947">
    <property type="entry name" value="PUA-like_sf"/>
</dbReference>
<dbReference type="Gene3D" id="3.10.590.10">
    <property type="entry name" value="ph1033 like domains"/>
    <property type="match status" value="1"/>
</dbReference>
<dbReference type="InterPro" id="IPR047197">
    <property type="entry name" value="THYN1-like_EVE"/>
</dbReference>
<dbReference type="InterPro" id="IPR002740">
    <property type="entry name" value="EVE_domain"/>
</dbReference>
<organism evidence="2 3">
    <name type="scientific">Dendronalium phyllosphericum CENA369</name>
    <dbReference type="NCBI Taxonomy" id="1725256"/>
    <lineage>
        <taxon>Bacteria</taxon>
        <taxon>Bacillati</taxon>
        <taxon>Cyanobacteriota</taxon>
        <taxon>Cyanophyceae</taxon>
        <taxon>Nostocales</taxon>
        <taxon>Nostocaceae</taxon>
        <taxon>Dendronalium</taxon>
        <taxon>Dendronalium phyllosphericum</taxon>
    </lineage>
</organism>
<accession>A0A8J7IDH0</accession>
<sequence>MAYWLLKTEPEDYSYFDLEGDGSTVWDGVNNSLALKHLRAMLPSDLALIYHTGKERQIIGVAEVISEPYADPKFNDAKLVVVDVRALRKVSVPITLAQIKQDSKFADFDLVRLPRLSVVPVSQLHWQRLLELTDTPPINLKKISQ</sequence>
<dbReference type="PANTHER" id="PTHR14087:SF7">
    <property type="entry name" value="THYMOCYTE NUCLEAR PROTEIN 1"/>
    <property type="match status" value="1"/>
</dbReference>
<dbReference type="PANTHER" id="PTHR14087">
    <property type="entry name" value="THYMOCYTE NUCLEAR PROTEIN 1"/>
    <property type="match status" value="1"/>
</dbReference>
<evidence type="ECO:0000313" key="2">
    <source>
        <dbReference type="EMBL" id="MBH8577463.1"/>
    </source>
</evidence>
<evidence type="ECO:0000259" key="1">
    <source>
        <dbReference type="Pfam" id="PF01878"/>
    </source>
</evidence>
<evidence type="ECO:0000313" key="3">
    <source>
        <dbReference type="Proteomes" id="UP000662314"/>
    </source>
</evidence>
<proteinExistence type="predicted"/>
<feature type="domain" description="EVE" evidence="1">
    <location>
        <begin position="2"/>
        <end position="132"/>
    </location>
</feature>
<comment type="caution">
    <text evidence="2">The sequence shown here is derived from an EMBL/GenBank/DDBJ whole genome shotgun (WGS) entry which is preliminary data.</text>
</comment>
<dbReference type="InterPro" id="IPR052181">
    <property type="entry name" value="5hmC_binding"/>
</dbReference>
<gene>
    <name evidence="2" type="ORF">I8752_31755</name>
</gene>
<dbReference type="AlphaFoldDB" id="A0A8J7IDH0"/>
<dbReference type="Pfam" id="PF01878">
    <property type="entry name" value="EVE"/>
    <property type="match status" value="1"/>
</dbReference>
<name>A0A8J7IDH0_9NOST</name>
<dbReference type="SUPFAM" id="SSF88697">
    <property type="entry name" value="PUA domain-like"/>
    <property type="match status" value="1"/>
</dbReference>
<dbReference type="RefSeq" id="WP_214436155.1">
    <property type="nucleotide sequence ID" value="NZ_CAWPUQ010000225.1"/>
</dbReference>
<dbReference type="EMBL" id="JAECZA010000289">
    <property type="protein sequence ID" value="MBH8577463.1"/>
    <property type="molecule type" value="Genomic_DNA"/>
</dbReference>
<keyword evidence="3" id="KW-1185">Reference proteome</keyword>